<dbReference type="InterPro" id="IPR031158">
    <property type="entry name" value="GH10_AS"/>
</dbReference>
<comment type="catalytic activity">
    <reaction evidence="1 10">
        <text>Endohydrolysis of (1-&gt;4)-beta-D-xylosidic linkages in xylans.</text>
        <dbReference type="EC" id="3.2.1.8"/>
    </reaction>
</comment>
<evidence type="ECO:0000256" key="3">
    <source>
        <dbReference type="ARBA" id="ARBA00022651"/>
    </source>
</evidence>
<evidence type="ECO:0000256" key="7">
    <source>
        <dbReference type="ARBA" id="ARBA00023295"/>
    </source>
</evidence>
<dbReference type="SMART" id="SM00633">
    <property type="entry name" value="Glyco_10"/>
    <property type="match status" value="1"/>
</dbReference>
<keyword evidence="6 10" id="KW-0119">Carbohydrate metabolism</keyword>
<dbReference type="Gene3D" id="2.60.40.1080">
    <property type="match status" value="1"/>
</dbReference>
<keyword evidence="8 10" id="KW-0624">Polysaccharide degradation</keyword>
<dbReference type="InterPro" id="IPR044846">
    <property type="entry name" value="GH10"/>
</dbReference>
<dbReference type="InterPro" id="IPR017853">
    <property type="entry name" value="GH"/>
</dbReference>
<comment type="similarity">
    <text evidence="2 10">Belongs to the glycosyl hydrolase 10 (cellulase F) family.</text>
</comment>
<dbReference type="KEGG" id="taz:TREAZ_2717"/>
<evidence type="ECO:0000256" key="4">
    <source>
        <dbReference type="ARBA" id="ARBA00022729"/>
    </source>
</evidence>
<dbReference type="PROSITE" id="PS51257">
    <property type="entry name" value="PROKAR_LIPOPROTEIN"/>
    <property type="match status" value="1"/>
</dbReference>
<proteinExistence type="inferred from homology"/>
<dbReference type="AlphaFoldDB" id="F5YDP8"/>
<protein>
    <recommendedName>
        <fullName evidence="10">Beta-xylanase</fullName>
        <ecNumber evidence="10">3.2.1.8</ecNumber>
    </recommendedName>
</protein>
<keyword evidence="4 11" id="KW-0732">Signal</keyword>
<evidence type="ECO:0000256" key="11">
    <source>
        <dbReference type="SAM" id="SignalP"/>
    </source>
</evidence>
<dbReference type="EMBL" id="CP001841">
    <property type="protein sequence ID" value="AEF82753.1"/>
    <property type="molecule type" value="Genomic_DNA"/>
</dbReference>
<dbReference type="PRINTS" id="PR00134">
    <property type="entry name" value="GLHYDRLASE10"/>
</dbReference>
<dbReference type="RefSeq" id="WP_015712817.1">
    <property type="nucleotide sequence ID" value="NC_015577.1"/>
</dbReference>
<evidence type="ECO:0000256" key="2">
    <source>
        <dbReference type="ARBA" id="ARBA00007495"/>
    </source>
</evidence>
<dbReference type="eggNOG" id="COG3693">
    <property type="taxonomic scope" value="Bacteria"/>
</dbReference>
<dbReference type="GO" id="GO:0031176">
    <property type="term" value="F:endo-1,4-beta-xylanase activity"/>
    <property type="evidence" value="ECO:0007669"/>
    <property type="project" value="UniProtKB-EC"/>
</dbReference>
<reference evidence="14" key="1">
    <citation type="submission" date="2009-12" db="EMBL/GenBank/DDBJ databases">
        <title>Complete sequence of Treponema azotonutricium strain ZAS-9.</title>
        <authorList>
            <person name="Tetu S.G."/>
            <person name="Matson E."/>
            <person name="Ren Q."/>
            <person name="Seshadri R."/>
            <person name="Elbourne L."/>
            <person name="Hassan K.A."/>
            <person name="Durkin A."/>
            <person name="Radune D."/>
            <person name="Mohamoud Y."/>
            <person name="Shay R."/>
            <person name="Jin S."/>
            <person name="Zhang X."/>
            <person name="Lucey K."/>
            <person name="Ballor N.R."/>
            <person name="Ottesen E."/>
            <person name="Rosenthal R."/>
            <person name="Allen A."/>
            <person name="Leadbetter J.R."/>
            <person name="Paulsen I.T."/>
        </authorList>
    </citation>
    <scope>NUCLEOTIDE SEQUENCE [LARGE SCALE GENOMIC DNA]</scope>
    <source>
        <strain evidence="14">ATCC BAA-888 / DSM 13862 / ZAS-9</strain>
    </source>
</reference>
<evidence type="ECO:0000256" key="1">
    <source>
        <dbReference type="ARBA" id="ARBA00000681"/>
    </source>
</evidence>
<dbReference type="Proteomes" id="UP000009222">
    <property type="component" value="Chromosome"/>
</dbReference>
<evidence type="ECO:0000256" key="10">
    <source>
        <dbReference type="RuleBase" id="RU361174"/>
    </source>
</evidence>
<dbReference type="eggNOG" id="COG3210">
    <property type="taxonomic scope" value="Bacteria"/>
</dbReference>
<dbReference type="PROSITE" id="PS00591">
    <property type="entry name" value="GH10_1"/>
    <property type="match status" value="1"/>
</dbReference>
<evidence type="ECO:0000313" key="14">
    <source>
        <dbReference type="Proteomes" id="UP000009222"/>
    </source>
</evidence>
<dbReference type="EC" id="3.2.1.8" evidence="10"/>
<evidence type="ECO:0000256" key="6">
    <source>
        <dbReference type="ARBA" id="ARBA00023277"/>
    </source>
</evidence>
<keyword evidence="3 13" id="KW-0858">Xylan degradation</keyword>
<evidence type="ECO:0000256" key="9">
    <source>
        <dbReference type="PROSITE-ProRule" id="PRU10061"/>
    </source>
</evidence>
<sequence length="1165" mass="122243">MKKLTLLLMLAGVFFSSCSLPSIFDTDDDAVSEWHGLKVRSNGVSAAYMETYEGKDDVLKVAPPQSGGYTWAPVYYDLSAYKGKLITVDVSFEVYIKYYTKIVWQAQAEDEKHKAYPVIAGSLNELYTTTKQWFPVQGSNTFIVDASEDTPLFYLEASPQYGLNNQTIHITNFSLAITVNNTPEPDPIPDSFVAVEEIADVVTIATAGTPLALTGIVSPENATNKVIIWSVKTAGKTMAAITGNTLSALEAGTVTITATVKNGTAVGVNYTKEFNIVVNTAFIAVTGISGVPSTATAGTPLNLTGTVEPPNATNKTIVWSISEAGTTGATISGNTLNTTAAGIVEVQAAIVTGLTASTNYTQSFSITINPVVPPFIAVTSISGVPTTATAGTPLNLTGTVSPPNATNKTIGWSVVSGLGSINDNNLSATGAGTVTVRASIDNGSAIGEAYTKDFQITASLPFVAVTGISGVPTTATVGTPLNLTGTVSPPNATNKTIAWSVVSGPGSIKGNNLSATGAGTVTVRASIDNGFAIGEAYTKDFQITASLPFVAVTSISGVPSTATVGTPLNLTGTVSPPNATNKTIAWSVVSGPGSIKGNNLSATGAGTVTVRASIDNGSAIGEAYTKDFQITASPPFVAVTSISGVPTTATVGTPLNLTGTVSPPNATNKTIAWSVVSGPGSIKGNNLSATGAGTVTVRASIDNGSAIGEAYTKDFQITASLPFVAVTGISGVPSTATAGTPLNLTGTVSPPNATNKTIVWSISDAGTTGTTIIDNTLSIARAGTVQVSATISNGDVNKDYTQSYSIIVNEPNTGGISYTSGLSWTEVPPLKDAYTNDFLIGNITGSNRLSGDEFNLLKKHYNVATPENDFKPENLYGWGGRTLNFDNADRIERALSAAGIKLHGHTLVWHRQTPQWMNDGVTAVVAKANLEAHVTQVVTHFKGKVISWDVVNEAFNDGLSNGNDWRAALRKDVPWYQALNEGYIELAFRAARAADPDAMLYYNDYSLDNFAKASAVANMVEEINNKYKGEGHTRNLIDGVGMQGHYQTTWFNVNSVKTSLELFISKGVKVSISELDIRTADYKEGTSADTTMSASAQISQGKMYAQLFQMLKAHAANIERVTMWGIDDKNSWLSAGNPCLFTRDLKVKQAFYGVLDPEGFLDYYK</sequence>
<dbReference type="SUPFAM" id="SSF51445">
    <property type="entry name" value="(Trans)glycosidases"/>
    <property type="match status" value="1"/>
</dbReference>
<dbReference type="Pfam" id="PF00331">
    <property type="entry name" value="Glyco_hydro_10"/>
    <property type="match status" value="1"/>
</dbReference>
<keyword evidence="7 10" id="KW-0326">Glycosidase</keyword>
<feature type="signal peptide" evidence="11">
    <location>
        <begin position="1"/>
        <end position="19"/>
    </location>
</feature>
<dbReference type="InterPro" id="IPR003343">
    <property type="entry name" value="Big_2"/>
</dbReference>
<evidence type="ECO:0000256" key="8">
    <source>
        <dbReference type="ARBA" id="ARBA00023326"/>
    </source>
</evidence>
<feature type="active site" description="Nucleophile" evidence="9">
    <location>
        <position position="1074"/>
    </location>
</feature>
<evidence type="ECO:0000259" key="12">
    <source>
        <dbReference type="PROSITE" id="PS51760"/>
    </source>
</evidence>
<accession>F5YDP8</accession>
<organism evidence="13 14">
    <name type="scientific">Leadbettera azotonutricia (strain ATCC BAA-888 / DSM 13862 / ZAS-9)</name>
    <name type="common">Treponema azotonutricium</name>
    <dbReference type="NCBI Taxonomy" id="545695"/>
    <lineage>
        <taxon>Bacteria</taxon>
        <taxon>Pseudomonadati</taxon>
        <taxon>Spirochaetota</taxon>
        <taxon>Spirochaetia</taxon>
        <taxon>Spirochaetales</taxon>
        <taxon>Breznakiellaceae</taxon>
        <taxon>Leadbettera</taxon>
    </lineage>
</organism>
<gene>
    <name evidence="13" type="ordered locus">TREAZ_2717</name>
</gene>
<dbReference type="InParanoid" id="F5YDP8"/>
<feature type="chain" id="PRO_5003329845" description="Beta-xylanase" evidence="11">
    <location>
        <begin position="20"/>
        <end position="1165"/>
    </location>
</feature>
<evidence type="ECO:0000313" key="13">
    <source>
        <dbReference type="EMBL" id="AEF82753.1"/>
    </source>
</evidence>
<dbReference type="PROSITE" id="PS51760">
    <property type="entry name" value="GH10_2"/>
    <property type="match status" value="1"/>
</dbReference>
<dbReference type="PANTHER" id="PTHR31490:SF88">
    <property type="entry name" value="BETA-XYLANASE"/>
    <property type="match status" value="1"/>
</dbReference>
<dbReference type="InterPro" id="IPR001000">
    <property type="entry name" value="GH10_dom"/>
</dbReference>
<dbReference type="PANTHER" id="PTHR31490">
    <property type="entry name" value="GLYCOSYL HYDROLASE"/>
    <property type="match status" value="1"/>
</dbReference>
<evidence type="ECO:0000256" key="5">
    <source>
        <dbReference type="ARBA" id="ARBA00022801"/>
    </source>
</evidence>
<dbReference type="STRING" id="545695.TREAZ_2717"/>
<keyword evidence="14" id="KW-1185">Reference proteome</keyword>
<keyword evidence="5 10" id="KW-0378">Hydrolase</keyword>
<dbReference type="Gene3D" id="3.20.20.80">
    <property type="entry name" value="Glycosidases"/>
    <property type="match status" value="1"/>
</dbReference>
<feature type="domain" description="GH10" evidence="12">
    <location>
        <begin position="824"/>
        <end position="1157"/>
    </location>
</feature>
<reference evidence="13 14" key="2">
    <citation type="journal article" date="2011" name="ISME J.">
        <title>RNA-seq reveals cooperative metabolic interactions between two termite-gut spirochete species in co-culture.</title>
        <authorList>
            <person name="Rosenthal A.Z."/>
            <person name="Matson E.G."/>
            <person name="Eldar A."/>
            <person name="Leadbetter J.R."/>
        </authorList>
    </citation>
    <scope>NUCLEOTIDE SEQUENCE [LARGE SCALE GENOMIC DNA]</scope>
    <source>
        <strain evidence="14">ATCC BAA-888 / DSM 13862 / ZAS-9</strain>
    </source>
</reference>
<dbReference type="SMART" id="SM00635">
    <property type="entry name" value="BID_2"/>
    <property type="match status" value="4"/>
</dbReference>
<dbReference type="HOGENOM" id="CLU_274732_0_0_12"/>
<dbReference type="GO" id="GO:0045493">
    <property type="term" value="P:xylan catabolic process"/>
    <property type="evidence" value="ECO:0007669"/>
    <property type="project" value="UniProtKB-KW"/>
</dbReference>
<name>F5YDP8_LEAAZ</name>